<evidence type="ECO:0000256" key="10">
    <source>
        <dbReference type="RuleBase" id="RU362103"/>
    </source>
</evidence>
<comment type="caution">
    <text evidence="12">The sequence shown here is derived from an EMBL/GenBank/DDBJ whole genome shotgun (WGS) entry which is preliminary data.</text>
</comment>
<protein>
    <recommendedName>
        <fullName evidence="2 10">Lysophospholipase</fullName>
        <ecNumber evidence="2 10">3.1.1.5</ecNumber>
    </recommendedName>
</protein>
<dbReference type="InterPro" id="IPR002642">
    <property type="entry name" value="LysoPLipase_cat_dom"/>
</dbReference>
<dbReference type="GO" id="GO:0005783">
    <property type="term" value="C:endoplasmic reticulum"/>
    <property type="evidence" value="ECO:0007669"/>
    <property type="project" value="TreeGrafter"/>
</dbReference>
<keyword evidence="7" id="KW-0325">Glycoprotein</keyword>
<evidence type="ECO:0000256" key="6">
    <source>
        <dbReference type="ARBA" id="ARBA00023098"/>
    </source>
</evidence>
<evidence type="ECO:0000259" key="11">
    <source>
        <dbReference type="PROSITE" id="PS51210"/>
    </source>
</evidence>
<keyword evidence="4 9" id="KW-0378">Hydrolase</keyword>
<keyword evidence="6 9" id="KW-0443">Lipid metabolism</keyword>
<evidence type="ECO:0000256" key="3">
    <source>
        <dbReference type="ARBA" id="ARBA00022729"/>
    </source>
</evidence>
<proteinExistence type="inferred from homology"/>
<evidence type="ECO:0000313" key="12">
    <source>
        <dbReference type="EMBL" id="KAJ9606365.1"/>
    </source>
</evidence>
<dbReference type="Proteomes" id="UP001172673">
    <property type="component" value="Unassembled WGS sequence"/>
</dbReference>
<name>A0AA38X484_9EURO</name>
<keyword evidence="5 9" id="KW-0442">Lipid degradation</keyword>
<evidence type="ECO:0000256" key="4">
    <source>
        <dbReference type="ARBA" id="ARBA00022801"/>
    </source>
</evidence>
<dbReference type="SMART" id="SM00022">
    <property type="entry name" value="PLAc"/>
    <property type="match status" value="1"/>
</dbReference>
<gene>
    <name evidence="12" type="primary">PLB1</name>
    <name evidence="12" type="ORF">H2200_009326</name>
</gene>
<evidence type="ECO:0000313" key="13">
    <source>
        <dbReference type="Proteomes" id="UP001172673"/>
    </source>
</evidence>
<accession>A0AA38X484</accession>
<organism evidence="12 13">
    <name type="scientific">Cladophialophora chaetospira</name>
    <dbReference type="NCBI Taxonomy" id="386627"/>
    <lineage>
        <taxon>Eukaryota</taxon>
        <taxon>Fungi</taxon>
        <taxon>Dikarya</taxon>
        <taxon>Ascomycota</taxon>
        <taxon>Pezizomycotina</taxon>
        <taxon>Eurotiomycetes</taxon>
        <taxon>Chaetothyriomycetidae</taxon>
        <taxon>Chaetothyriales</taxon>
        <taxon>Herpotrichiellaceae</taxon>
        <taxon>Cladophialophora</taxon>
    </lineage>
</organism>
<dbReference type="FunFam" id="3.40.1090.10:FF:000010">
    <property type="entry name" value="Lysophospholipase"/>
    <property type="match status" value="1"/>
</dbReference>
<dbReference type="PROSITE" id="PS51210">
    <property type="entry name" value="PLA2C"/>
    <property type="match status" value="1"/>
</dbReference>
<dbReference type="SUPFAM" id="SSF52151">
    <property type="entry name" value="FabD/lysophospholipase-like"/>
    <property type="match status" value="1"/>
</dbReference>
<comment type="catalytic activity">
    <reaction evidence="8 10">
        <text>a 1-acyl-sn-glycero-3-phosphocholine + H2O = sn-glycerol 3-phosphocholine + a fatty acid + H(+)</text>
        <dbReference type="Rhea" id="RHEA:15177"/>
        <dbReference type="ChEBI" id="CHEBI:15377"/>
        <dbReference type="ChEBI" id="CHEBI:15378"/>
        <dbReference type="ChEBI" id="CHEBI:16870"/>
        <dbReference type="ChEBI" id="CHEBI:28868"/>
        <dbReference type="ChEBI" id="CHEBI:58168"/>
        <dbReference type="EC" id="3.1.1.5"/>
    </reaction>
</comment>
<dbReference type="Gene3D" id="3.40.1090.10">
    <property type="entry name" value="Cytosolic phospholipase A2 catalytic domain"/>
    <property type="match status" value="1"/>
</dbReference>
<dbReference type="EC" id="3.1.1.5" evidence="2 10"/>
<evidence type="ECO:0000256" key="8">
    <source>
        <dbReference type="ARBA" id="ARBA00049531"/>
    </source>
</evidence>
<feature type="chain" id="PRO_5041484612" description="Lysophospholipase" evidence="10">
    <location>
        <begin position="20"/>
        <end position="664"/>
    </location>
</feature>
<evidence type="ECO:0000256" key="2">
    <source>
        <dbReference type="ARBA" id="ARBA00013274"/>
    </source>
</evidence>
<evidence type="ECO:0000256" key="1">
    <source>
        <dbReference type="ARBA" id="ARBA00008780"/>
    </source>
</evidence>
<evidence type="ECO:0000256" key="5">
    <source>
        <dbReference type="ARBA" id="ARBA00022963"/>
    </source>
</evidence>
<feature type="domain" description="PLA2c" evidence="11">
    <location>
        <begin position="73"/>
        <end position="621"/>
    </location>
</feature>
<sequence length="664" mass="71232">MKFPLLGTVVGVLAVEASGTYKPSHDRDKQTLTIPKANTIPLQSAYADTLVAIDNLRRSLPNSPKGYTPSFVDCPSQGPVVRSAASLSSSEAQWLQLRRNKTVGPMRNLLARLDIDGFDAGEYVDRHSNNATALPNIGIAVSGGGWRALMNGAGAVKAFDSRTVNNTGNGKLGGLLQSATYLSGLSGGSWLVGSIYINNFTTIGALQAQTSGSVYEFGNSVVKGPEKSGLQIFNTAEYYADLASDIDGKHDAGFDTSLTDLWGRALSYQLINATRGGPAYTWSSIGISRPFTSGDTPYPIIIADSRAPGEKLISANTTIFEFNPFEMGTWDPTAFGFVPLNHLGTNFTAGRVPANDKCVVGFDNAGYLMGTSSSLFNQFILQLNDTDIPGALRDLLVGFLEDLGSDNNDIADYTPNPFYRYNGETNPGANSTRLTLVDGGEDLQNIPLHPLIQPTRNVDIIFAVDSSADTNYHWPNGTSMVATYERSISNLANGTAFPSVPDVNTFVNLGLNTRPTFFGCNSSNFTDSTVTPPLVVYIPNSPYDAFSNISTFQLSTNDSQRDAIISNGFNVANMANGTRDETWPACVACAILSRSLERTNTAVPQACTQCFNRFCWDGTLNATVPQEYNPTPLYQTVNIESKASRSVPRWVAAAAGAALGYHAL</sequence>
<dbReference type="GO" id="GO:0004623">
    <property type="term" value="F:phospholipase A2 activity"/>
    <property type="evidence" value="ECO:0007669"/>
    <property type="project" value="TreeGrafter"/>
</dbReference>
<dbReference type="Pfam" id="PF01735">
    <property type="entry name" value="PLA2_B"/>
    <property type="match status" value="1"/>
</dbReference>
<dbReference type="GO" id="GO:0005829">
    <property type="term" value="C:cytosol"/>
    <property type="evidence" value="ECO:0007669"/>
    <property type="project" value="TreeGrafter"/>
</dbReference>
<dbReference type="InterPro" id="IPR016035">
    <property type="entry name" value="Acyl_Trfase/lysoPLipase"/>
</dbReference>
<dbReference type="AlphaFoldDB" id="A0AA38X484"/>
<dbReference type="GO" id="GO:0004622">
    <property type="term" value="F:phosphatidylcholine lysophospholipase activity"/>
    <property type="evidence" value="ECO:0007669"/>
    <property type="project" value="UniProtKB-EC"/>
</dbReference>
<dbReference type="GO" id="GO:0046475">
    <property type="term" value="P:glycerophospholipid catabolic process"/>
    <property type="evidence" value="ECO:0007669"/>
    <property type="project" value="TreeGrafter"/>
</dbReference>
<keyword evidence="13" id="KW-1185">Reference proteome</keyword>
<evidence type="ECO:0000256" key="9">
    <source>
        <dbReference type="PROSITE-ProRule" id="PRU00555"/>
    </source>
</evidence>
<dbReference type="PANTHER" id="PTHR10728">
    <property type="entry name" value="CYTOSOLIC PHOSPHOLIPASE A2"/>
    <property type="match status" value="1"/>
</dbReference>
<feature type="signal peptide" evidence="10">
    <location>
        <begin position="1"/>
        <end position="19"/>
    </location>
</feature>
<keyword evidence="3 10" id="KW-0732">Signal</keyword>
<dbReference type="EMBL" id="JAPDRK010000014">
    <property type="protein sequence ID" value="KAJ9606365.1"/>
    <property type="molecule type" value="Genomic_DNA"/>
</dbReference>
<comment type="similarity">
    <text evidence="1 10">Belongs to the lysophospholipase family.</text>
</comment>
<dbReference type="PANTHER" id="PTHR10728:SF33">
    <property type="entry name" value="LYSOPHOSPHOLIPASE 1-RELATED"/>
    <property type="match status" value="1"/>
</dbReference>
<evidence type="ECO:0000256" key="7">
    <source>
        <dbReference type="ARBA" id="ARBA00023180"/>
    </source>
</evidence>
<reference evidence="12" key="1">
    <citation type="submission" date="2022-10" db="EMBL/GenBank/DDBJ databases">
        <title>Culturing micro-colonial fungi from biological soil crusts in the Mojave desert and describing Neophaeococcomyces mojavensis, and introducing the new genera and species Taxawa tesnikishii.</title>
        <authorList>
            <person name="Kurbessoian T."/>
            <person name="Stajich J.E."/>
        </authorList>
    </citation>
    <scope>NUCLEOTIDE SEQUENCE</scope>
    <source>
        <strain evidence="12">TK_41</strain>
    </source>
</reference>